<name>A0A2G5BAY3_COERN</name>
<evidence type="ECO:0000313" key="2">
    <source>
        <dbReference type="Proteomes" id="UP000242474"/>
    </source>
</evidence>
<dbReference type="EMBL" id="KZ303502">
    <property type="protein sequence ID" value="PIA16152.1"/>
    <property type="molecule type" value="Genomic_DNA"/>
</dbReference>
<protein>
    <submittedName>
        <fullName evidence="1">Uncharacterized protein</fullName>
    </submittedName>
</protein>
<gene>
    <name evidence="1" type="ORF">COEREDRAFT_8809</name>
</gene>
<dbReference type="Proteomes" id="UP000242474">
    <property type="component" value="Unassembled WGS sequence"/>
</dbReference>
<accession>A0A2G5BAY3</accession>
<sequence length="161" mass="17225">MKGGQCGEMRSKTKWSGDNQKPFLLNAIPDAEDDISRACARKFTRVGAIATADAGSSAMRSCASACYGAQQIITQPSPSNYIPAIATNDKPSSLLVYVEAGIRAQRESHTRAAQKLAETSHAERQQCPLSGEKQSPKSLLVKCLRGSALKDSAVGIIQMRL</sequence>
<organism evidence="1 2">
    <name type="scientific">Coemansia reversa (strain ATCC 12441 / NRRL 1564)</name>
    <dbReference type="NCBI Taxonomy" id="763665"/>
    <lineage>
        <taxon>Eukaryota</taxon>
        <taxon>Fungi</taxon>
        <taxon>Fungi incertae sedis</taxon>
        <taxon>Zoopagomycota</taxon>
        <taxon>Kickxellomycotina</taxon>
        <taxon>Kickxellomycetes</taxon>
        <taxon>Kickxellales</taxon>
        <taxon>Kickxellaceae</taxon>
        <taxon>Coemansia</taxon>
    </lineage>
</organism>
<proteinExistence type="predicted"/>
<keyword evidence="2" id="KW-1185">Reference proteome</keyword>
<evidence type="ECO:0000313" key="1">
    <source>
        <dbReference type="EMBL" id="PIA16152.1"/>
    </source>
</evidence>
<dbReference type="AlphaFoldDB" id="A0A2G5BAY3"/>
<reference evidence="1 2" key="1">
    <citation type="journal article" date="2015" name="Genome Biol. Evol.">
        <title>Phylogenomic analyses indicate that early fungi evolved digesting cell walls of algal ancestors of land plants.</title>
        <authorList>
            <person name="Chang Y."/>
            <person name="Wang S."/>
            <person name="Sekimoto S."/>
            <person name="Aerts A.L."/>
            <person name="Choi C."/>
            <person name="Clum A."/>
            <person name="LaButti K.M."/>
            <person name="Lindquist E.A."/>
            <person name="Yee Ngan C."/>
            <person name="Ohm R.A."/>
            <person name="Salamov A.A."/>
            <person name="Grigoriev I.V."/>
            <person name="Spatafora J.W."/>
            <person name="Berbee M.L."/>
        </authorList>
    </citation>
    <scope>NUCLEOTIDE SEQUENCE [LARGE SCALE GENOMIC DNA]</scope>
    <source>
        <strain evidence="1 2">NRRL 1564</strain>
    </source>
</reference>